<reference evidence="10" key="1">
    <citation type="journal article" date="2017" name="Nucleic Acids Res.">
        <title>Proteogenomics produces comprehensive and highly accurate protein-coding gene annotation in a complete genome assembly of Malassezia sympodialis.</title>
        <authorList>
            <person name="Zhu Y."/>
            <person name="Engstroem P.G."/>
            <person name="Tellgren-Roth C."/>
            <person name="Baudo C.D."/>
            <person name="Kennell J.C."/>
            <person name="Sun S."/>
            <person name="Billmyre R.B."/>
            <person name="Schroeder M.S."/>
            <person name="Andersson A."/>
            <person name="Holm T."/>
            <person name="Sigurgeirsson B."/>
            <person name="Wu G."/>
            <person name="Sankaranarayanan S.R."/>
            <person name="Siddharthan R."/>
            <person name="Sanyal K."/>
            <person name="Lundeberg J."/>
            <person name="Nystedt B."/>
            <person name="Boekhout T."/>
            <person name="Dawson T.L. Jr."/>
            <person name="Heitman J."/>
            <person name="Scheynius A."/>
            <person name="Lehtioe J."/>
        </authorList>
    </citation>
    <scope>NUCLEOTIDE SEQUENCE [LARGE SCALE GENOMIC DNA]</scope>
    <source>
        <strain evidence="10">ATCC 42132</strain>
    </source>
</reference>
<keyword evidence="5 7" id="KW-0472">Membrane</keyword>
<feature type="transmembrane region" description="Helical" evidence="7">
    <location>
        <begin position="184"/>
        <end position="205"/>
    </location>
</feature>
<dbReference type="InterPro" id="IPR020846">
    <property type="entry name" value="MFS_dom"/>
</dbReference>
<dbReference type="OMA" id="PTWIGVC"/>
<feature type="transmembrane region" description="Helical" evidence="7">
    <location>
        <begin position="132"/>
        <end position="152"/>
    </location>
</feature>
<feature type="region of interest" description="Disordered" evidence="6">
    <location>
        <begin position="1"/>
        <end position="23"/>
    </location>
</feature>
<evidence type="ECO:0000256" key="4">
    <source>
        <dbReference type="ARBA" id="ARBA00022989"/>
    </source>
</evidence>
<dbReference type="Pfam" id="PF07690">
    <property type="entry name" value="MFS_1"/>
    <property type="match status" value="1"/>
</dbReference>
<dbReference type="PANTHER" id="PTHR23511">
    <property type="entry name" value="SYNAPTIC VESICLE GLYCOPROTEIN 2"/>
    <property type="match status" value="1"/>
</dbReference>
<dbReference type="VEuPathDB" id="FungiDB:MSYG_2216"/>
<dbReference type="OrthoDB" id="3936150at2759"/>
<evidence type="ECO:0000256" key="6">
    <source>
        <dbReference type="SAM" id="MobiDB-lite"/>
    </source>
</evidence>
<name>A0A1M8A6L3_MALS4</name>
<feature type="transmembrane region" description="Helical" evidence="7">
    <location>
        <begin position="159"/>
        <end position="178"/>
    </location>
</feature>
<dbReference type="CDD" id="cd17316">
    <property type="entry name" value="MFS_SV2_like"/>
    <property type="match status" value="1"/>
</dbReference>
<dbReference type="SUPFAM" id="SSF103473">
    <property type="entry name" value="MFS general substrate transporter"/>
    <property type="match status" value="1"/>
</dbReference>
<dbReference type="Proteomes" id="UP000186303">
    <property type="component" value="Chromosome 3"/>
</dbReference>
<protein>
    <submittedName>
        <fullName evidence="9">Similar to S.cerevisiae protein VPS73 (Mitochondrial protein)</fullName>
    </submittedName>
</protein>
<keyword evidence="3 7" id="KW-0812">Transmembrane</keyword>
<organism evidence="9 10">
    <name type="scientific">Malassezia sympodialis (strain ATCC 42132)</name>
    <name type="common">Atopic eczema-associated yeast</name>
    <dbReference type="NCBI Taxonomy" id="1230383"/>
    <lineage>
        <taxon>Eukaryota</taxon>
        <taxon>Fungi</taxon>
        <taxon>Dikarya</taxon>
        <taxon>Basidiomycota</taxon>
        <taxon>Ustilaginomycotina</taxon>
        <taxon>Malasseziomycetes</taxon>
        <taxon>Malasseziales</taxon>
        <taxon>Malasseziaceae</taxon>
        <taxon>Malassezia</taxon>
    </lineage>
</organism>
<proteinExistence type="predicted"/>
<feature type="transmembrane region" description="Helical" evidence="7">
    <location>
        <begin position="462"/>
        <end position="480"/>
    </location>
</feature>
<evidence type="ECO:0000256" key="7">
    <source>
        <dbReference type="SAM" id="Phobius"/>
    </source>
</evidence>
<dbReference type="EMBL" id="LT671823">
    <property type="protein sequence ID" value="SHO77874.1"/>
    <property type="molecule type" value="Genomic_DNA"/>
</dbReference>
<keyword evidence="4 7" id="KW-1133">Transmembrane helix</keyword>
<feature type="transmembrane region" description="Helical" evidence="7">
    <location>
        <begin position="217"/>
        <end position="240"/>
    </location>
</feature>
<keyword evidence="2" id="KW-0813">Transport</keyword>
<evidence type="ECO:0000256" key="2">
    <source>
        <dbReference type="ARBA" id="ARBA00022448"/>
    </source>
</evidence>
<feature type="transmembrane region" description="Helical" evidence="7">
    <location>
        <begin position="394"/>
        <end position="420"/>
    </location>
</feature>
<feature type="transmembrane region" description="Helical" evidence="7">
    <location>
        <begin position="86"/>
        <end position="112"/>
    </location>
</feature>
<accession>A0A1M8A6L3</accession>
<gene>
    <name evidence="9" type="ORF">MSYG_2216</name>
</gene>
<evidence type="ECO:0000256" key="5">
    <source>
        <dbReference type="ARBA" id="ARBA00023136"/>
    </source>
</evidence>
<dbReference type="GO" id="GO:0016020">
    <property type="term" value="C:membrane"/>
    <property type="evidence" value="ECO:0007669"/>
    <property type="project" value="UniProtKB-SubCell"/>
</dbReference>
<dbReference type="PROSITE" id="PS50850">
    <property type="entry name" value="MFS"/>
    <property type="match status" value="1"/>
</dbReference>
<comment type="subcellular location">
    <subcellularLocation>
        <location evidence="1">Membrane</location>
        <topology evidence="1">Multi-pass membrane protein</topology>
    </subcellularLocation>
</comment>
<dbReference type="InterPro" id="IPR036259">
    <property type="entry name" value="MFS_trans_sf"/>
</dbReference>
<dbReference type="AlphaFoldDB" id="A0A1M8A6L3"/>
<evidence type="ECO:0000256" key="1">
    <source>
        <dbReference type="ARBA" id="ARBA00004141"/>
    </source>
</evidence>
<evidence type="ECO:0000256" key="3">
    <source>
        <dbReference type="ARBA" id="ARBA00022692"/>
    </source>
</evidence>
<dbReference type="PANTHER" id="PTHR23511:SF5">
    <property type="entry name" value="MAJOR FACILITATOR-TYPE TRANSPORTER HXNZ-RELATED"/>
    <property type="match status" value="1"/>
</dbReference>
<evidence type="ECO:0000313" key="10">
    <source>
        <dbReference type="Proteomes" id="UP000186303"/>
    </source>
</evidence>
<sequence>MRFFTSKAKTADVSPPPSKQEPDMEVQHVDAIHVDALQGRKEKELALEEDHLPGFSHVEASAVDEIYQRKVYIMNKIMNEHIGMTWWQYGLLLVSGVGWFLDNAWLQLVAVILTSAYKEFHPEDESSRNTAFLNTALYMGLIFGAAFWGYAADIVGRRFSFNATLLICGVFGVAAGGAKSFVALGSLLACTGFGIGGSLPVDGMLFLEFLPGARQQLLTLLSVFWPLGQLVTSLIAWGFIPKWTCHDTNCYEFNGSGWRTHNVGWRYVLFTTGAYTLLCFIARFFIFRIPESPKFLISKGRDADAVVAMHKLAQMCGKPLPEGMLTVATLRSAAGQDVDMTEVTMEETMKPSMIGRLQFMYKDFITNVTTSHSHNPFGHLKPLFSSWALGYTTAVIWALWALIGLAYPLFNSFILLYLGGDSKPENRVYRDYVIVSVCGIPGSLLAAWLVDLPRSGRRGAMAFGTLLTGVFLFGFTGAGGSSDSQLAFSSVVSFTQNIMYGVLFCYTPETFPAPLRGAADGVGSSLNRLFGLFASIIYIYGGDNASAPIYVSASLFIVCALLMLTLRVETAARTAL</sequence>
<evidence type="ECO:0000313" key="9">
    <source>
        <dbReference type="EMBL" id="SHO77874.1"/>
    </source>
</evidence>
<evidence type="ECO:0000259" key="8">
    <source>
        <dbReference type="PROSITE" id="PS50850"/>
    </source>
</evidence>
<feature type="transmembrane region" description="Helical" evidence="7">
    <location>
        <begin position="547"/>
        <end position="566"/>
    </location>
</feature>
<feature type="transmembrane region" description="Helical" evidence="7">
    <location>
        <begin position="432"/>
        <end position="450"/>
    </location>
</feature>
<dbReference type="Gene3D" id="1.20.1250.20">
    <property type="entry name" value="MFS general substrate transporter like domains"/>
    <property type="match status" value="1"/>
</dbReference>
<feature type="transmembrane region" description="Helical" evidence="7">
    <location>
        <begin position="267"/>
        <end position="286"/>
    </location>
</feature>
<keyword evidence="10" id="KW-1185">Reference proteome</keyword>
<dbReference type="InterPro" id="IPR011701">
    <property type="entry name" value="MFS"/>
</dbReference>
<dbReference type="GO" id="GO:0022857">
    <property type="term" value="F:transmembrane transporter activity"/>
    <property type="evidence" value="ECO:0007669"/>
    <property type="project" value="InterPro"/>
</dbReference>
<feature type="domain" description="Major facilitator superfamily (MFS) profile" evidence="8">
    <location>
        <begin position="91"/>
        <end position="571"/>
    </location>
</feature>